<evidence type="ECO:0000313" key="2">
    <source>
        <dbReference type="EMBL" id="OXA80355.1"/>
    </source>
</evidence>
<gene>
    <name evidence="2" type="ORF">B0A65_06925</name>
</gene>
<organism evidence="2 3">
    <name type="scientific">Flavobacterium frigidimaris</name>
    <dbReference type="NCBI Taxonomy" id="262320"/>
    <lineage>
        <taxon>Bacteria</taxon>
        <taxon>Pseudomonadati</taxon>
        <taxon>Bacteroidota</taxon>
        <taxon>Flavobacteriia</taxon>
        <taxon>Flavobacteriales</taxon>
        <taxon>Flavobacteriaceae</taxon>
        <taxon>Flavobacterium</taxon>
    </lineage>
</organism>
<dbReference type="PROSITE" id="PS50965">
    <property type="entry name" value="NERD"/>
    <property type="match status" value="1"/>
</dbReference>
<dbReference type="Proteomes" id="UP000198382">
    <property type="component" value="Unassembled WGS sequence"/>
</dbReference>
<protein>
    <recommendedName>
        <fullName evidence="1">NERD domain-containing protein</fullName>
    </recommendedName>
</protein>
<evidence type="ECO:0000313" key="3">
    <source>
        <dbReference type="Proteomes" id="UP000198382"/>
    </source>
</evidence>
<proteinExistence type="predicted"/>
<dbReference type="Pfam" id="PF08378">
    <property type="entry name" value="NERD"/>
    <property type="match status" value="1"/>
</dbReference>
<accession>A0ABX4BTN0</accession>
<name>A0ABX4BTN0_FLAFR</name>
<dbReference type="EMBL" id="MUGV01000013">
    <property type="protein sequence ID" value="OXA80355.1"/>
    <property type="molecule type" value="Genomic_DNA"/>
</dbReference>
<feature type="domain" description="NERD" evidence="1">
    <location>
        <begin position="187"/>
        <end position="299"/>
    </location>
</feature>
<sequence>MCKIHNTIGSLNDIQYHLDYNRIDEFKSIDELINFRINYHFTQQQVILHHTERIEKEKVTLEKEIDGLHDSILMIRTALQKLLKRRLITLYKQIDDLPLPGSKVIPILQDYYFNLIIWLQIWFMQISYPFKVFVVKQKLKNILLKKNKRFNFITANFIDAVNHSSLLQLQTLQQQKIIIDQINNSIYGAIGEQKVVNMLKNLPDDYVLINDFNYSFHPPLYYKKENNYIKSIQIDHLLIAPCGVFIIETKNWSEESIHNPNLFSPVKQINRTNFALFKILTDEMSKLNLNSLKHHWGNRKIPIRNIIVFINNKPREVFQFTKILSLTELLPYIKYFVPSFTNDETQNITDLLMTISNKRKQSNLIVSITTH</sequence>
<dbReference type="InterPro" id="IPR011528">
    <property type="entry name" value="NERD"/>
</dbReference>
<dbReference type="RefSeq" id="WP_074658545.1">
    <property type="nucleotide sequence ID" value="NZ_MUGV01000013.1"/>
</dbReference>
<reference evidence="2 3" key="1">
    <citation type="submission" date="2016-11" db="EMBL/GenBank/DDBJ databases">
        <title>Whole genomes of Flavobacteriaceae.</title>
        <authorList>
            <person name="Stine C."/>
            <person name="Li C."/>
            <person name="Tadesse D."/>
        </authorList>
    </citation>
    <scope>NUCLEOTIDE SEQUENCE [LARGE SCALE GENOMIC DNA]</scope>
    <source>
        <strain evidence="2 3">DSM 15937</strain>
    </source>
</reference>
<comment type="caution">
    <text evidence="2">The sequence shown here is derived from an EMBL/GenBank/DDBJ whole genome shotgun (WGS) entry which is preliminary data.</text>
</comment>
<keyword evidence="3" id="KW-1185">Reference proteome</keyword>
<evidence type="ECO:0000259" key="1">
    <source>
        <dbReference type="PROSITE" id="PS50965"/>
    </source>
</evidence>